<evidence type="ECO:0000313" key="5">
    <source>
        <dbReference type="EMBL" id="MCJ2181471.1"/>
    </source>
</evidence>
<accession>A0ABT0B9F6</accession>
<keyword evidence="2" id="KW-0238">DNA-binding</keyword>
<dbReference type="PANTHER" id="PTHR46796">
    <property type="entry name" value="HTH-TYPE TRANSCRIPTIONAL ACTIVATOR RHAS-RELATED"/>
    <property type="match status" value="1"/>
</dbReference>
<dbReference type="Pfam" id="PF12833">
    <property type="entry name" value="HTH_18"/>
    <property type="match status" value="1"/>
</dbReference>
<keyword evidence="1" id="KW-0805">Transcription regulation</keyword>
<evidence type="ECO:0000313" key="6">
    <source>
        <dbReference type="Proteomes" id="UP001162881"/>
    </source>
</evidence>
<protein>
    <submittedName>
        <fullName evidence="5">Helix-turn-helix domain-containing protein</fullName>
    </submittedName>
</protein>
<dbReference type="RefSeq" id="WP_244016591.1">
    <property type="nucleotide sequence ID" value="NZ_JALHLF010000004.1"/>
</dbReference>
<dbReference type="Proteomes" id="UP001162881">
    <property type="component" value="Unassembled WGS sequence"/>
</dbReference>
<dbReference type="PROSITE" id="PS01124">
    <property type="entry name" value="HTH_ARAC_FAMILY_2"/>
    <property type="match status" value="1"/>
</dbReference>
<evidence type="ECO:0000256" key="3">
    <source>
        <dbReference type="ARBA" id="ARBA00023163"/>
    </source>
</evidence>
<dbReference type="InterPro" id="IPR050204">
    <property type="entry name" value="AraC_XylS_family_regulators"/>
</dbReference>
<dbReference type="SMART" id="SM00342">
    <property type="entry name" value="HTH_ARAC"/>
    <property type="match status" value="1"/>
</dbReference>
<evidence type="ECO:0000259" key="4">
    <source>
        <dbReference type="PROSITE" id="PS01124"/>
    </source>
</evidence>
<dbReference type="Gene3D" id="1.10.10.60">
    <property type="entry name" value="Homeodomain-like"/>
    <property type="match status" value="1"/>
</dbReference>
<proteinExistence type="predicted"/>
<gene>
    <name evidence="5" type="ORF">MTR62_01925</name>
</gene>
<reference evidence="5" key="1">
    <citation type="submission" date="2022-03" db="EMBL/GenBank/DDBJ databases">
        <title>Identification of a novel bacterium isolated from mangrove sediments.</title>
        <authorList>
            <person name="Pan X."/>
        </authorList>
    </citation>
    <scope>NUCLEOTIDE SEQUENCE</scope>
    <source>
        <strain evidence="5">B1949</strain>
    </source>
</reference>
<dbReference type="InterPro" id="IPR009057">
    <property type="entry name" value="Homeodomain-like_sf"/>
</dbReference>
<evidence type="ECO:0000256" key="2">
    <source>
        <dbReference type="ARBA" id="ARBA00023125"/>
    </source>
</evidence>
<dbReference type="SUPFAM" id="SSF46689">
    <property type="entry name" value="Homeodomain-like"/>
    <property type="match status" value="1"/>
</dbReference>
<feature type="domain" description="HTH araC/xylS-type" evidence="4">
    <location>
        <begin position="164"/>
        <end position="264"/>
    </location>
</feature>
<keyword evidence="6" id="KW-1185">Reference proteome</keyword>
<sequence>MSARCTVTANYLRTVPELRRYFASVFLIEIDVADGGAIEDFMFPDWATLRFNAQPSIAGNTRAGEPLPNSRFIVSGPRSQEAYMHTASLRQWGVLLHPLGWSLLIGEPASAFANRLADGMTHPAFAAFRPLAATLYGAEPDREGELARLTDFFLGITPRAEPAEEAIMRAYHALDDPEVDSVDKLAERAGINRRTLERLCQRVFGFPPKLLLRRQRFLRSLSQFTADPSLKWVGALDAGYYDQAQFVRDFREFMGMTPSEYGQRCKPVVEPVLRERARYRSEWLRERQLGAYLPG</sequence>
<keyword evidence="3" id="KW-0804">Transcription</keyword>
<dbReference type="EMBL" id="JALHLF010000004">
    <property type="protein sequence ID" value="MCJ2181471.1"/>
    <property type="molecule type" value="Genomic_DNA"/>
</dbReference>
<evidence type="ECO:0000256" key="1">
    <source>
        <dbReference type="ARBA" id="ARBA00023015"/>
    </source>
</evidence>
<dbReference type="InterPro" id="IPR018060">
    <property type="entry name" value="HTH_AraC"/>
</dbReference>
<name>A0ABT0B9F6_9SPHN</name>
<comment type="caution">
    <text evidence="5">The sequence shown here is derived from an EMBL/GenBank/DDBJ whole genome shotgun (WGS) entry which is preliminary data.</text>
</comment>
<organism evidence="5 6">
    <name type="scientific">Novosphingobium organovorum</name>
    <dbReference type="NCBI Taxonomy" id="2930092"/>
    <lineage>
        <taxon>Bacteria</taxon>
        <taxon>Pseudomonadati</taxon>
        <taxon>Pseudomonadota</taxon>
        <taxon>Alphaproteobacteria</taxon>
        <taxon>Sphingomonadales</taxon>
        <taxon>Sphingomonadaceae</taxon>
        <taxon>Novosphingobium</taxon>
    </lineage>
</organism>